<dbReference type="RefSeq" id="WP_169414859.1">
    <property type="nucleotide sequence ID" value="NZ_JAAXKZ010000098.1"/>
</dbReference>
<name>A0A848DN85_9PSEU</name>
<organism evidence="3 4">
    <name type="scientific">Pseudonocardia bannensis</name>
    <dbReference type="NCBI Taxonomy" id="630973"/>
    <lineage>
        <taxon>Bacteria</taxon>
        <taxon>Bacillati</taxon>
        <taxon>Actinomycetota</taxon>
        <taxon>Actinomycetes</taxon>
        <taxon>Pseudonocardiales</taxon>
        <taxon>Pseudonocardiaceae</taxon>
        <taxon>Pseudonocardia</taxon>
    </lineage>
</organism>
<protein>
    <submittedName>
        <fullName evidence="3">Amidase</fullName>
    </submittedName>
</protein>
<evidence type="ECO:0000256" key="1">
    <source>
        <dbReference type="ARBA" id="ARBA00009199"/>
    </source>
</evidence>
<keyword evidence="4" id="KW-1185">Reference proteome</keyword>
<comment type="caution">
    <text evidence="3">The sequence shown here is derived from an EMBL/GenBank/DDBJ whole genome shotgun (WGS) entry which is preliminary data.</text>
</comment>
<proteinExistence type="inferred from homology"/>
<dbReference type="InterPro" id="IPR036928">
    <property type="entry name" value="AS_sf"/>
</dbReference>
<evidence type="ECO:0000313" key="3">
    <source>
        <dbReference type="EMBL" id="NMH94168.1"/>
    </source>
</evidence>
<sequence>MTERSPYLSAVALRALVEDGTVSARELVEGALARIAELDSATTAVVAVRAEAAISEAKAADELPAEQRGALHGVPVLLKDLTETTDLPTTYGSRALKDNYAPAEAVVVTRLREAGAIVVGTTNTPETGLRPTTENLLFGATRNPWNLEHSPGGSSGGAAVALALGMVPLAQATDAAGSGRIPASCCGVVGLKPTRGRVPLAPASYELMAGMGTIAPMARSVEDTALLLDAMSGPVLGDPYAIAGSRGATFADAVSRPPSRSRIGLCMTPPHGTLSPEVREVVAAAAGAFADLGHTLTDADVDFSGLRDPVFTVCAATAAAIVDTVPHDRLGLLEGSTLALARRGWLKTAADHVAAVSTMRNESARLLRAMADYDYIVTPTLTQPPPRVDAFPSAEDLDTRWREYLDWMAFVYPVNCTGQPAISIPAGQTAAGLPVGLQIIGRIGDDAGVLALAAAFAQARPWSAQHPPEPVAVAPAR</sequence>
<dbReference type="InterPro" id="IPR000120">
    <property type="entry name" value="Amidase"/>
</dbReference>
<dbReference type="PANTHER" id="PTHR11895">
    <property type="entry name" value="TRANSAMIDASE"/>
    <property type="match status" value="1"/>
</dbReference>
<dbReference type="Gene3D" id="3.90.1300.10">
    <property type="entry name" value="Amidase signature (AS) domain"/>
    <property type="match status" value="1"/>
</dbReference>
<dbReference type="GO" id="GO:0003824">
    <property type="term" value="F:catalytic activity"/>
    <property type="evidence" value="ECO:0007669"/>
    <property type="project" value="InterPro"/>
</dbReference>
<dbReference type="Pfam" id="PF01425">
    <property type="entry name" value="Amidase"/>
    <property type="match status" value="1"/>
</dbReference>
<evidence type="ECO:0000313" key="4">
    <source>
        <dbReference type="Proteomes" id="UP000586918"/>
    </source>
</evidence>
<dbReference type="PANTHER" id="PTHR11895:SF7">
    <property type="entry name" value="GLUTAMYL-TRNA(GLN) AMIDOTRANSFERASE SUBUNIT A, MITOCHONDRIAL"/>
    <property type="match status" value="1"/>
</dbReference>
<dbReference type="EMBL" id="JAAXKZ010000098">
    <property type="protein sequence ID" value="NMH94168.1"/>
    <property type="molecule type" value="Genomic_DNA"/>
</dbReference>
<reference evidence="3 4" key="1">
    <citation type="submission" date="2020-04" db="EMBL/GenBank/DDBJ databases">
        <authorList>
            <person name="Klaysubun C."/>
            <person name="Duangmal K."/>
            <person name="Lipun K."/>
        </authorList>
    </citation>
    <scope>NUCLEOTIDE SEQUENCE [LARGE SCALE GENOMIC DNA]</scope>
    <source>
        <strain evidence="3 4">DSM 45300</strain>
    </source>
</reference>
<dbReference type="Proteomes" id="UP000586918">
    <property type="component" value="Unassembled WGS sequence"/>
</dbReference>
<dbReference type="AlphaFoldDB" id="A0A848DN85"/>
<accession>A0A848DN85</accession>
<feature type="domain" description="Amidase" evidence="2">
    <location>
        <begin position="26"/>
        <end position="450"/>
    </location>
</feature>
<dbReference type="SUPFAM" id="SSF75304">
    <property type="entry name" value="Amidase signature (AS) enzymes"/>
    <property type="match status" value="1"/>
</dbReference>
<evidence type="ECO:0000259" key="2">
    <source>
        <dbReference type="Pfam" id="PF01425"/>
    </source>
</evidence>
<comment type="similarity">
    <text evidence="1">Belongs to the amidase family.</text>
</comment>
<gene>
    <name evidence="3" type="ORF">HF519_21830</name>
</gene>
<dbReference type="InterPro" id="IPR023631">
    <property type="entry name" value="Amidase_dom"/>
</dbReference>